<keyword evidence="1" id="KW-0472">Membrane</keyword>
<evidence type="ECO:0000313" key="3">
    <source>
        <dbReference type="Proteomes" id="UP000292445"/>
    </source>
</evidence>
<keyword evidence="1" id="KW-1133">Transmembrane helix</keyword>
<dbReference type="AlphaFoldDB" id="A0A4Q7NLJ5"/>
<reference evidence="2 3" key="1">
    <citation type="submission" date="2019-02" db="EMBL/GenBank/DDBJ databases">
        <title>Genomic Encyclopedia of Type Strains, Phase IV (KMG-IV): sequencing the most valuable type-strain genomes for metagenomic binning, comparative biology and taxonomic classification.</title>
        <authorList>
            <person name="Goeker M."/>
        </authorList>
    </citation>
    <scope>NUCLEOTIDE SEQUENCE [LARGE SCALE GENOMIC DNA]</scope>
    <source>
        <strain evidence="2 3">K24</strain>
    </source>
</reference>
<accession>A0A4Q7NLJ5</accession>
<feature type="transmembrane region" description="Helical" evidence="1">
    <location>
        <begin position="6"/>
        <end position="29"/>
    </location>
</feature>
<dbReference type="OrthoDB" id="9125124at2"/>
<comment type="caution">
    <text evidence="2">The sequence shown here is derived from an EMBL/GenBank/DDBJ whole genome shotgun (WGS) entry which is preliminary data.</text>
</comment>
<gene>
    <name evidence="2" type="ORF">EV675_2047</name>
</gene>
<protein>
    <submittedName>
        <fullName evidence="2">Uncharacterized protein</fullName>
    </submittedName>
</protein>
<keyword evidence="1" id="KW-0812">Transmembrane</keyword>
<evidence type="ECO:0000256" key="1">
    <source>
        <dbReference type="SAM" id="Phobius"/>
    </source>
</evidence>
<sequence length="305" mass="33717">MHLSKAVLLSLGELDGAIVSPYVIGLILWRLYRSGEFRGESLGLGKIHPEKKDVARAIDQLAKAGVLDAVGAVVSPRMYALLGRTALQPAEIVCSADPFCYVSHLSAMEHHGLTDRLPAVLHITRPAPRAWSRFARERMRGDYGEDHEMALKAGVPSLARPVFAKKIGGRTVIEFNSLHSGAFRIVRGSPLRVATLGRTYLDMLEQPGLCGGMWHVLTVFRSHASTNLATIVDEVERHGKAIDKVRAGYILEEFCGLAHPIFDEWVRLAARGGSRKLDPKEEYRPNYSARWCLSLNVDFLDDPDA</sequence>
<dbReference type="RefSeq" id="WP_130357144.1">
    <property type="nucleotide sequence ID" value="NZ_SGXC01000001.1"/>
</dbReference>
<dbReference type="EMBL" id="SGXC01000001">
    <property type="protein sequence ID" value="RZS86014.1"/>
    <property type="molecule type" value="Genomic_DNA"/>
</dbReference>
<name>A0A4Q7NLJ5_9BURK</name>
<organism evidence="2 3">
    <name type="scientific">Pigmentiphaga kullae</name>
    <dbReference type="NCBI Taxonomy" id="151784"/>
    <lineage>
        <taxon>Bacteria</taxon>
        <taxon>Pseudomonadati</taxon>
        <taxon>Pseudomonadota</taxon>
        <taxon>Betaproteobacteria</taxon>
        <taxon>Burkholderiales</taxon>
        <taxon>Alcaligenaceae</taxon>
        <taxon>Pigmentiphaga</taxon>
    </lineage>
</organism>
<keyword evidence="3" id="KW-1185">Reference proteome</keyword>
<dbReference type="Proteomes" id="UP000292445">
    <property type="component" value="Unassembled WGS sequence"/>
</dbReference>
<evidence type="ECO:0000313" key="2">
    <source>
        <dbReference type="EMBL" id="RZS86014.1"/>
    </source>
</evidence>
<proteinExistence type="predicted"/>